<dbReference type="EMBL" id="NZBD01000005">
    <property type="protein sequence ID" value="MAG18061.1"/>
    <property type="molecule type" value="Genomic_DNA"/>
</dbReference>
<name>A0A2D6LPF1_9ARCH</name>
<evidence type="ECO:0008006" key="3">
    <source>
        <dbReference type="Google" id="ProtNLM"/>
    </source>
</evidence>
<evidence type="ECO:0000313" key="2">
    <source>
        <dbReference type="Proteomes" id="UP000226712"/>
    </source>
</evidence>
<comment type="caution">
    <text evidence="1">The sequence shown here is derived from an EMBL/GenBank/DDBJ whole genome shotgun (WGS) entry which is preliminary data.</text>
</comment>
<organism evidence="1 2">
    <name type="scientific">Candidatus Iainarchaeum sp</name>
    <dbReference type="NCBI Taxonomy" id="3101447"/>
    <lineage>
        <taxon>Archaea</taxon>
        <taxon>Candidatus Iainarchaeota</taxon>
        <taxon>Candidatus Iainarchaeia</taxon>
        <taxon>Candidatus Iainarchaeales</taxon>
        <taxon>Candidatus Iainarchaeaceae</taxon>
        <taxon>Candidatus Iainarchaeum</taxon>
    </lineage>
</organism>
<gene>
    <name evidence="1" type="ORF">CL944_01145</name>
</gene>
<proteinExistence type="predicted"/>
<protein>
    <recommendedName>
        <fullName evidence="3">Universal stress protein</fullName>
    </recommendedName>
</protein>
<accession>A0A2D6LPF1</accession>
<dbReference type="Proteomes" id="UP000226712">
    <property type="component" value="Unassembled WGS sequence"/>
</dbReference>
<reference evidence="2" key="1">
    <citation type="submission" date="2017-09" db="EMBL/GenBank/DDBJ databases">
        <title>The Reconstruction of 2,631 Draft Metagenome-Assembled Genomes from the Global Oceans.</title>
        <authorList>
            <person name="Tully B.J."/>
            <person name="Graham E.D."/>
            <person name="Heidelberg J.F."/>
        </authorList>
    </citation>
    <scope>NUCLEOTIDE SEQUENCE [LARGE SCALE GENOMIC DNA]</scope>
</reference>
<dbReference type="AlphaFoldDB" id="A0A2D6LPF1"/>
<evidence type="ECO:0000313" key="1">
    <source>
        <dbReference type="EMBL" id="MAG18061.1"/>
    </source>
</evidence>
<sequence>MTVLIPLLSEKENDEEFLEQALKGTKEVILLIVVDADSKEEFGFAASHIQTARIVMEEVKIIIGKKRKRSEDIIEWGDTQNKIMNIALLRKVDRVVLKKQENQYFEELVKNLKKEKIEVQVI</sequence>